<dbReference type="InterPro" id="IPR036291">
    <property type="entry name" value="NAD(P)-bd_dom_sf"/>
</dbReference>
<feature type="region of interest" description="Disordered" evidence="9">
    <location>
        <begin position="87"/>
        <end position="106"/>
    </location>
</feature>
<accession>A0A2T2PB12</accession>
<evidence type="ECO:0000256" key="4">
    <source>
        <dbReference type="ARBA" id="ARBA00023002"/>
    </source>
</evidence>
<keyword evidence="7" id="KW-0804">Transcription</keyword>
<evidence type="ECO:0000256" key="6">
    <source>
        <dbReference type="ARBA" id="ARBA00023125"/>
    </source>
</evidence>
<dbReference type="InterPro" id="IPR001138">
    <property type="entry name" value="Zn2Cys6_DnaBD"/>
</dbReference>
<dbReference type="Gene3D" id="3.40.50.720">
    <property type="entry name" value="NAD(P)-binding Rossmann-like Domain"/>
    <property type="match status" value="2"/>
</dbReference>
<evidence type="ECO:0000256" key="5">
    <source>
        <dbReference type="ARBA" id="ARBA00023015"/>
    </source>
</evidence>
<dbReference type="PANTHER" id="PTHR47782:SF14">
    <property type="entry name" value="ZN(II)2CYS6 TRANSCRIPTION FACTOR (EUROFUNG)"/>
    <property type="match status" value="1"/>
</dbReference>
<keyword evidence="8" id="KW-0539">Nucleus</keyword>
<dbReference type="GO" id="GO:0006351">
    <property type="term" value="P:DNA-templated transcription"/>
    <property type="evidence" value="ECO:0007669"/>
    <property type="project" value="InterPro"/>
</dbReference>
<keyword evidence="6" id="KW-0238">DNA-binding</keyword>
<dbReference type="InterPro" id="IPR029753">
    <property type="entry name" value="D-isomer_DH_CS"/>
</dbReference>
<dbReference type="PROSITE" id="PS00065">
    <property type="entry name" value="D_2_HYDROXYACID_DH_1"/>
    <property type="match status" value="1"/>
</dbReference>
<dbReference type="SUPFAM" id="SSF52283">
    <property type="entry name" value="Formate/glycerate dehydrogenase catalytic domain-like"/>
    <property type="match status" value="1"/>
</dbReference>
<reference evidence="11 12" key="1">
    <citation type="journal article" date="2018" name="Front. Microbiol.">
        <title>Genome-Wide Analysis of Corynespora cassiicola Leaf Fall Disease Putative Effectors.</title>
        <authorList>
            <person name="Lopez D."/>
            <person name="Ribeiro S."/>
            <person name="Label P."/>
            <person name="Fumanal B."/>
            <person name="Venisse J.S."/>
            <person name="Kohler A."/>
            <person name="de Oliveira R.R."/>
            <person name="Labutti K."/>
            <person name="Lipzen A."/>
            <person name="Lail K."/>
            <person name="Bauer D."/>
            <person name="Ohm R.A."/>
            <person name="Barry K.W."/>
            <person name="Spatafora J."/>
            <person name="Grigoriev I.V."/>
            <person name="Martin F.M."/>
            <person name="Pujade-Renaud V."/>
        </authorList>
    </citation>
    <scope>NUCLEOTIDE SEQUENCE [LARGE SCALE GENOMIC DNA]</scope>
    <source>
        <strain evidence="11 12">Philippines</strain>
    </source>
</reference>
<dbReference type="PROSITE" id="PS00671">
    <property type="entry name" value="D_2_HYDROXYACID_DH_3"/>
    <property type="match status" value="1"/>
</dbReference>
<dbReference type="Proteomes" id="UP000240883">
    <property type="component" value="Unassembled WGS sequence"/>
</dbReference>
<dbReference type="GO" id="GO:0000981">
    <property type="term" value="F:DNA-binding transcription factor activity, RNA polymerase II-specific"/>
    <property type="evidence" value="ECO:0007669"/>
    <property type="project" value="InterPro"/>
</dbReference>
<dbReference type="GO" id="GO:0051287">
    <property type="term" value="F:NAD binding"/>
    <property type="evidence" value="ECO:0007669"/>
    <property type="project" value="InterPro"/>
</dbReference>
<dbReference type="SMART" id="SM00906">
    <property type="entry name" value="Fungal_trans"/>
    <property type="match status" value="1"/>
</dbReference>
<dbReference type="InterPro" id="IPR036864">
    <property type="entry name" value="Zn2-C6_fun-type_DNA-bd_sf"/>
</dbReference>
<dbReference type="PANTHER" id="PTHR47782">
    <property type="entry name" value="ZN(II)2CYS6 TRANSCRIPTION FACTOR (EUROFUNG)-RELATED"/>
    <property type="match status" value="1"/>
</dbReference>
<keyword evidence="12" id="KW-1185">Reference proteome</keyword>
<dbReference type="InterPro" id="IPR007219">
    <property type="entry name" value="XnlR_reg_dom"/>
</dbReference>
<evidence type="ECO:0000256" key="1">
    <source>
        <dbReference type="ARBA" id="ARBA00004123"/>
    </source>
</evidence>
<dbReference type="GO" id="GO:0045944">
    <property type="term" value="P:positive regulation of transcription by RNA polymerase II"/>
    <property type="evidence" value="ECO:0007669"/>
    <property type="project" value="TreeGrafter"/>
</dbReference>
<evidence type="ECO:0000256" key="7">
    <source>
        <dbReference type="ARBA" id="ARBA00023163"/>
    </source>
</evidence>
<dbReference type="InterPro" id="IPR029752">
    <property type="entry name" value="D-isomer_DH_CS1"/>
</dbReference>
<dbReference type="GO" id="GO:0005634">
    <property type="term" value="C:nucleus"/>
    <property type="evidence" value="ECO:0007669"/>
    <property type="project" value="UniProtKB-SubCell"/>
</dbReference>
<dbReference type="InterPro" id="IPR006140">
    <property type="entry name" value="D-isomer_DH_NAD-bd"/>
</dbReference>
<keyword evidence="4" id="KW-0560">Oxidoreductase</keyword>
<dbReference type="Pfam" id="PF00389">
    <property type="entry name" value="2-Hacid_dh"/>
    <property type="match status" value="1"/>
</dbReference>
<evidence type="ECO:0000256" key="3">
    <source>
        <dbReference type="ARBA" id="ARBA00022833"/>
    </source>
</evidence>
<dbReference type="CDD" id="cd00067">
    <property type="entry name" value="GAL4"/>
    <property type="match status" value="1"/>
</dbReference>
<dbReference type="Pfam" id="PF02826">
    <property type="entry name" value="2-Hacid_dh_C"/>
    <property type="match status" value="1"/>
</dbReference>
<dbReference type="Pfam" id="PF04082">
    <property type="entry name" value="Fungal_trans"/>
    <property type="match status" value="1"/>
</dbReference>
<dbReference type="STRING" id="1448308.A0A2T2PB12"/>
<evidence type="ECO:0000256" key="8">
    <source>
        <dbReference type="ARBA" id="ARBA00023242"/>
    </source>
</evidence>
<name>A0A2T2PB12_CORCC</name>
<proteinExistence type="predicted"/>
<dbReference type="InterPro" id="IPR052202">
    <property type="entry name" value="Yeast_MetPath_Reg"/>
</dbReference>
<dbReference type="OrthoDB" id="25921at2759"/>
<dbReference type="GO" id="GO:0016616">
    <property type="term" value="F:oxidoreductase activity, acting on the CH-OH group of donors, NAD or NADP as acceptor"/>
    <property type="evidence" value="ECO:0007669"/>
    <property type="project" value="InterPro"/>
</dbReference>
<dbReference type="SUPFAM" id="SSF51735">
    <property type="entry name" value="NAD(P)-binding Rossmann-fold domains"/>
    <property type="match status" value="1"/>
</dbReference>
<dbReference type="AlphaFoldDB" id="A0A2T2PB12"/>
<organism evidence="11 12">
    <name type="scientific">Corynespora cassiicola Philippines</name>
    <dbReference type="NCBI Taxonomy" id="1448308"/>
    <lineage>
        <taxon>Eukaryota</taxon>
        <taxon>Fungi</taxon>
        <taxon>Dikarya</taxon>
        <taxon>Ascomycota</taxon>
        <taxon>Pezizomycotina</taxon>
        <taxon>Dothideomycetes</taxon>
        <taxon>Pleosporomycetidae</taxon>
        <taxon>Pleosporales</taxon>
        <taxon>Corynesporascaceae</taxon>
        <taxon>Corynespora</taxon>
    </lineage>
</organism>
<dbReference type="Pfam" id="PF00172">
    <property type="entry name" value="Zn_clus"/>
    <property type="match status" value="1"/>
</dbReference>
<dbReference type="SUPFAM" id="SSF57701">
    <property type="entry name" value="Zn2/Cys6 DNA-binding domain"/>
    <property type="match status" value="1"/>
</dbReference>
<dbReference type="CDD" id="cd12148">
    <property type="entry name" value="fungal_TF_MHR"/>
    <property type="match status" value="1"/>
</dbReference>
<evidence type="ECO:0000259" key="10">
    <source>
        <dbReference type="PROSITE" id="PS50048"/>
    </source>
</evidence>
<evidence type="ECO:0000256" key="9">
    <source>
        <dbReference type="SAM" id="MobiDB-lite"/>
    </source>
</evidence>
<keyword evidence="5" id="KW-0805">Transcription regulation</keyword>
<dbReference type="InterPro" id="IPR006139">
    <property type="entry name" value="D-isomer_2_OHA_DH_cat_dom"/>
</dbReference>
<dbReference type="Gene3D" id="4.10.240.10">
    <property type="entry name" value="Zn(2)-C6 fungal-type DNA-binding domain"/>
    <property type="match status" value="1"/>
</dbReference>
<dbReference type="SMART" id="SM00066">
    <property type="entry name" value="GAL4"/>
    <property type="match status" value="1"/>
</dbReference>
<feature type="domain" description="Zn(2)-C6 fungal-type" evidence="10">
    <location>
        <begin position="18"/>
        <end position="47"/>
    </location>
</feature>
<gene>
    <name evidence="11" type="ORF">BS50DRAFT_540413</name>
</gene>
<dbReference type="PROSITE" id="PS50048">
    <property type="entry name" value="ZN2_CY6_FUNGAL_2"/>
    <property type="match status" value="1"/>
</dbReference>
<dbReference type="EMBL" id="KZ678128">
    <property type="protein sequence ID" value="PSN74841.1"/>
    <property type="molecule type" value="Genomic_DNA"/>
</dbReference>
<comment type="subcellular location">
    <subcellularLocation>
        <location evidence="1">Nucleus</location>
    </subcellularLocation>
</comment>
<dbReference type="PROSITE" id="PS00463">
    <property type="entry name" value="ZN2_CY6_FUNGAL_1"/>
    <property type="match status" value="1"/>
</dbReference>
<keyword evidence="2" id="KW-0479">Metal-binding</keyword>
<dbReference type="GO" id="GO:0008270">
    <property type="term" value="F:zinc ion binding"/>
    <property type="evidence" value="ECO:0007669"/>
    <property type="project" value="InterPro"/>
</dbReference>
<sequence>MSGPSLETNDPFHRRIFACDRCSRRKQRCDKVLPICGQCLESRSSCVGSQRESGVVQLNDNEITRKGYVTSLQERIASLERQIQGRALSSSTSPLRQPLAESATGDENNAMDLNTLALNAMAEPRARISESLQHLSMSRVIAGMTETYGGDPEKTTRIDSLWDGIAKYIRHPASQSARLHIQRGEALKALDAYLVTVDFRFPRLPVEKVRAGIDAITTPDESTYRRMYARDPAHVFMAYMVMAIVPLVSDDYPISQGSFVSIHLLAKCMRVLDRVFGQEDGIDVIQCLHLLVIFSIHCSAAGSAWHLIGFAISKCIALGYHQEKPLSQSESPEAAEQMEQRRWVFWGCYLLDRLICSALGRPYSIDDRYISVALPGTDGRSSAEKSLDETYNIHLFRYAQFLSRAGDSTLPPNFEDSLSCLLQWRSLAPHPDDNKVRQAHLHQTSLFHTLMLRLAINEIVAAYTVESATDPVTVAYRNGQEYPSIRREKEVIEKLKLVKIVCAAAKSLDRPHMAGRHYLSLTTGYSALSIALVTLYIQTVVSLLLQTGFNEANNILGLQNVLDIAYQKLDIVGRQFPRLHDYRNMVASLRRVADGLNRVADFSNGISGTSTPSTAAISSTFSMLSTVSIIKITEEPCAFFALRSTTALVDMAPYLSTTESAASTKREKLYILSEFHPQAVKYAQSLFDCVLHTDPEAAEWRSRATAILIKDYYITEEDLLAAPQLRVIGKQGVGLDKVDVEACERHNVKICNTPGVNASAVAEMALCLAFSVARNVPDLIIRQRVDGEVIRKETISGLLLSNKTIGVVGMGNIGQAVARMFVGGLSGSIVSYDPYWPAEGTVWDSIPHRRVHDLGELLEVSDVVTLHVPLTPTTKNLIGYKQLQRMKRTAILLNTARGGIVDEEELADALKERLIWGAGFDCHAVEPPPSGKYERLWSSPGFVGTPHISAAVDETQIATINAATDGVFNFLHKGNS</sequence>
<dbReference type="GO" id="GO:0043565">
    <property type="term" value="F:sequence-specific DNA binding"/>
    <property type="evidence" value="ECO:0007669"/>
    <property type="project" value="TreeGrafter"/>
</dbReference>
<evidence type="ECO:0000313" key="11">
    <source>
        <dbReference type="EMBL" id="PSN74841.1"/>
    </source>
</evidence>
<evidence type="ECO:0000313" key="12">
    <source>
        <dbReference type="Proteomes" id="UP000240883"/>
    </source>
</evidence>
<keyword evidence="3" id="KW-0862">Zinc</keyword>
<evidence type="ECO:0000256" key="2">
    <source>
        <dbReference type="ARBA" id="ARBA00022723"/>
    </source>
</evidence>
<protein>
    <recommendedName>
        <fullName evidence="10">Zn(2)-C6 fungal-type domain-containing protein</fullName>
    </recommendedName>
</protein>
<dbReference type="PROSITE" id="PS00670">
    <property type="entry name" value="D_2_HYDROXYACID_DH_2"/>
    <property type="match status" value="1"/>
</dbReference>